<organism evidence="2 3">
    <name type="scientific">Gottfriedia solisilvae</name>
    <dbReference type="NCBI Taxonomy" id="1516104"/>
    <lineage>
        <taxon>Bacteria</taxon>
        <taxon>Bacillati</taxon>
        <taxon>Bacillota</taxon>
        <taxon>Bacilli</taxon>
        <taxon>Bacillales</taxon>
        <taxon>Bacillaceae</taxon>
        <taxon>Gottfriedia</taxon>
    </lineage>
</organism>
<dbReference type="GO" id="GO:0046872">
    <property type="term" value="F:metal ion binding"/>
    <property type="evidence" value="ECO:0007669"/>
    <property type="project" value="InterPro"/>
</dbReference>
<dbReference type="GO" id="GO:0045892">
    <property type="term" value="P:negative regulation of DNA-templated transcription"/>
    <property type="evidence" value="ECO:0007669"/>
    <property type="project" value="UniProtKB-ARBA"/>
</dbReference>
<protein>
    <submittedName>
        <fullName evidence="2">Transcriptional regulator</fullName>
    </submittedName>
</protein>
<evidence type="ECO:0000256" key="1">
    <source>
        <dbReference type="SAM" id="Coils"/>
    </source>
</evidence>
<dbReference type="InterPro" id="IPR003735">
    <property type="entry name" value="Metal_Tscrpt_repr"/>
</dbReference>
<name>A0A8J3AL73_9BACI</name>
<dbReference type="OrthoDB" id="9811244at2"/>
<dbReference type="InterPro" id="IPR038390">
    <property type="entry name" value="Metal_Tscrpt_repr_sf"/>
</dbReference>
<dbReference type="EMBL" id="BMHB01000001">
    <property type="protein sequence ID" value="GGI15719.1"/>
    <property type="molecule type" value="Genomic_DNA"/>
</dbReference>
<gene>
    <name evidence="2" type="ORF">GCM10007380_29430</name>
</gene>
<accession>A0A8J3AL73</accession>
<dbReference type="RefSeq" id="WP_087999636.1">
    <property type="nucleotide sequence ID" value="NZ_BMHB01000001.1"/>
</dbReference>
<dbReference type="PANTHER" id="PTHR33677:SF3">
    <property type="entry name" value="COPPER-SENSING TRANSCRIPTIONAL REPRESSOR RICR"/>
    <property type="match status" value="1"/>
</dbReference>
<proteinExistence type="predicted"/>
<sequence length="99" mass="11568">MENCHDDSMVPRSEEEIENLMKRLRRIEGQVRGIQKMVEEDRYCIDILTQIMAIEAAMKKVSFSLIERHANHCMVKAVKENNGEASVTELMEVIKRYVK</sequence>
<dbReference type="AlphaFoldDB" id="A0A8J3AL73"/>
<dbReference type="Gene3D" id="1.20.58.1000">
    <property type="entry name" value="Metal-sensitive repressor, helix protomer"/>
    <property type="match status" value="1"/>
</dbReference>
<keyword evidence="1" id="KW-0175">Coiled coil</keyword>
<dbReference type="Pfam" id="PF02583">
    <property type="entry name" value="Trns_repr_metal"/>
    <property type="match status" value="1"/>
</dbReference>
<reference evidence="3" key="1">
    <citation type="journal article" date="2019" name="Int. J. Syst. Evol. Microbiol.">
        <title>The Global Catalogue of Microorganisms (GCM) 10K type strain sequencing project: providing services to taxonomists for standard genome sequencing and annotation.</title>
        <authorList>
            <consortium name="The Broad Institute Genomics Platform"/>
            <consortium name="The Broad Institute Genome Sequencing Center for Infectious Disease"/>
            <person name="Wu L."/>
            <person name="Ma J."/>
        </authorList>
    </citation>
    <scope>NUCLEOTIDE SEQUENCE [LARGE SCALE GENOMIC DNA]</scope>
    <source>
        <strain evidence="3">CGMCC 1.14993</strain>
    </source>
</reference>
<comment type="caution">
    <text evidence="2">The sequence shown here is derived from an EMBL/GenBank/DDBJ whole genome shotgun (WGS) entry which is preliminary data.</text>
</comment>
<dbReference type="GO" id="GO:0003677">
    <property type="term" value="F:DNA binding"/>
    <property type="evidence" value="ECO:0007669"/>
    <property type="project" value="InterPro"/>
</dbReference>
<keyword evidence="3" id="KW-1185">Reference proteome</keyword>
<feature type="coiled-coil region" evidence="1">
    <location>
        <begin position="10"/>
        <end position="37"/>
    </location>
</feature>
<evidence type="ECO:0000313" key="2">
    <source>
        <dbReference type="EMBL" id="GGI15719.1"/>
    </source>
</evidence>
<dbReference type="PANTHER" id="PTHR33677">
    <property type="entry name" value="TRANSCRIPTIONAL REPRESSOR FRMR-RELATED"/>
    <property type="match status" value="1"/>
</dbReference>
<dbReference type="Proteomes" id="UP000626244">
    <property type="component" value="Unassembled WGS sequence"/>
</dbReference>
<evidence type="ECO:0000313" key="3">
    <source>
        <dbReference type="Proteomes" id="UP000626244"/>
    </source>
</evidence>